<sequence length="117" mass="13567">MMTVVPERMGLRAANGMERYIPSLSNDPTSLYRRSRGPINIDMKMSGYKRSTITVCQSNYSSRKIVVLVVYQALKCRVVISHVIDLPQINQPPKEIICSYTHIIFNFEIRRLCWEQT</sequence>
<evidence type="ECO:0000313" key="1">
    <source>
        <dbReference type="EMBL" id="KAF7408443.1"/>
    </source>
</evidence>
<gene>
    <name evidence="1" type="ORF">HZH66_002980</name>
</gene>
<dbReference type="EMBL" id="JACSEA010000002">
    <property type="protein sequence ID" value="KAF7408443.1"/>
    <property type="molecule type" value="Genomic_DNA"/>
</dbReference>
<dbReference type="AlphaFoldDB" id="A0A834KKQ9"/>
<protein>
    <submittedName>
        <fullName evidence="1">Uncharacterized protein</fullName>
    </submittedName>
</protein>
<reference evidence="1" key="1">
    <citation type="journal article" date="2020" name="G3 (Bethesda)">
        <title>High-Quality Assemblies for Three Invasive Social Wasps from the &lt;i&gt;Vespula&lt;/i&gt; Genus.</title>
        <authorList>
            <person name="Harrop T.W.R."/>
            <person name="Guhlin J."/>
            <person name="McLaughlin G.M."/>
            <person name="Permina E."/>
            <person name="Stockwell P."/>
            <person name="Gilligan J."/>
            <person name="Le Lec M.F."/>
            <person name="Gruber M.A.M."/>
            <person name="Quinn O."/>
            <person name="Lovegrove M."/>
            <person name="Duncan E.J."/>
            <person name="Remnant E.J."/>
            <person name="Van Eeckhoven J."/>
            <person name="Graham B."/>
            <person name="Knapp R.A."/>
            <person name="Langford K.W."/>
            <person name="Kronenberg Z."/>
            <person name="Press M.O."/>
            <person name="Eacker S.M."/>
            <person name="Wilson-Rankin E.E."/>
            <person name="Purcell J."/>
            <person name="Lester P.J."/>
            <person name="Dearden P.K."/>
        </authorList>
    </citation>
    <scope>NUCLEOTIDE SEQUENCE</scope>
    <source>
        <strain evidence="1">Marl-1</strain>
    </source>
</reference>
<proteinExistence type="predicted"/>
<organism evidence="1 2">
    <name type="scientific">Vespula vulgaris</name>
    <name type="common">Yellow jacket</name>
    <name type="synonym">Wasp</name>
    <dbReference type="NCBI Taxonomy" id="7454"/>
    <lineage>
        <taxon>Eukaryota</taxon>
        <taxon>Metazoa</taxon>
        <taxon>Ecdysozoa</taxon>
        <taxon>Arthropoda</taxon>
        <taxon>Hexapoda</taxon>
        <taxon>Insecta</taxon>
        <taxon>Pterygota</taxon>
        <taxon>Neoptera</taxon>
        <taxon>Endopterygota</taxon>
        <taxon>Hymenoptera</taxon>
        <taxon>Apocrita</taxon>
        <taxon>Aculeata</taxon>
        <taxon>Vespoidea</taxon>
        <taxon>Vespidae</taxon>
        <taxon>Vespinae</taxon>
        <taxon>Vespula</taxon>
    </lineage>
</organism>
<accession>A0A834KKQ9</accession>
<keyword evidence="2" id="KW-1185">Reference proteome</keyword>
<dbReference type="Proteomes" id="UP000614350">
    <property type="component" value="Unassembled WGS sequence"/>
</dbReference>
<evidence type="ECO:0000313" key="2">
    <source>
        <dbReference type="Proteomes" id="UP000614350"/>
    </source>
</evidence>
<comment type="caution">
    <text evidence="1">The sequence shown here is derived from an EMBL/GenBank/DDBJ whole genome shotgun (WGS) entry which is preliminary data.</text>
</comment>
<name>A0A834KKQ9_VESVU</name>